<dbReference type="Proteomes" id="UP000639643">
    <property type="component" value="Unassembled WGS sequence"/>
</dbReference>
<feature type="transmembrane region" description="Helical" evidence="1">
    <location>
        <begin position="228"/>
        <end position="249"/>
    </location>
</feature>
<evidence type="ECO:0000256" key="1">
    <source>
        <dbReference type="SAM" id="Phobius"/>
    </source>
</evidence>
<proteinExistence type="predicted"/>
<dbReference type="InterPro" id="IPR002656">
    <property type="entry name" value="Acyl_transf_3_dom"/>
</dbReference>
<name>A0A8H6J6Q9_9PEZI</name>
<keyword evidence="1" id="KW-0472">Membrane</keyword>
<keyword evidence="1" id="KW-1133">Transmembrane helix</keyword>
<dbReference type="Pfam" id="PF01757">
    <property type="entry name" value="Acyl_transf_3"/>
    <property type="match status" value="1"/>
</dbReference>
<feature type="transmembrane region" description="Helical" evidence="1">
    <location>
        <begin position="371"/>
        <end position="397"/>
    </location>
</feature>
<keyword evidence="1" id="KW-0812">Transmembrane</keyword>
<feature type="transmembrane region" description="Helical" evidence="1">
    <location>
        <begin position="270"/>
        <end position="288"/>
    </location>
</feature>
<gene>
    <name evidence="3" type="ORF">CMUS01_14145</name>
</gene>
<keyword evidence="4" id="KW-1185">Reference proteome</keyword>
<dbReference type="EMBL" id="WIGM01000980">
    <property type="protein sequence ID" value="KAF6807328.1"/>
    <property type="molecule type" value="Genomic_DNA"/>
</dbReference>
<dbReference type="OrthoDB" id="5819582at2759"/>
<evidence type="ECO:0000259" key="2">
    <source>
        <dbReference type="Pfam" id="PF01757"/>
    </source>
</evidence>
<evidence type="ECO:0000313" key="4">
    <source>
        <dbReference type="Proteomes" id="UP000639643"/>
    </source>
</evidence>
<feature type="transmembrane region" description="Helical" evidence="1">
    <location>
        <begin position="495"/>
        <end position="515"/>
    </location>
</feature>
<evidence type="ECO:0000313" key="3">
    <source>
        <dbReference type="EMBL" id="KAF6807328.1"/>
    </source>
</evidence>
<feature type="transmembrane region" description="Helical" evidence="1">
    <location>
        <begin position="464"/>
        <end position="483"/>
    </location>
</feature>
<protein>
    <submittedName>
        <fullName evidence="3">Acyltransferase</fullName>
    </submittedName>
</protein>
<feature type="transmembrane region" description="Helical" evidence="1">
    <location>
        <begin position="417"/>
        <end position="436"/>
    </location>
</feature>
<dbReference type="AlphaFoldDB" id="A0A8H6J6Q9"/>
<sequence>MTTRPVQEHLVDTEKKLCLFRSAPTGTPPLSHPREARVRRLLSRISHHPHHAEGQAAPARKHALFDSLRLKIPTTPNHDIEASTFEELPLSDCTMSPRNEGILDSPDWDDVTPSWNEKPKWLTEEQSDWKPARLLRFRRPSRSTLARLGCFLWPIKDTKQADMTLRPTAYLDGLRGFAAFLVYWHHNELWAHEPKIQNRIFENSFGYEGKFHFVAFPGVRHLFTGGHFAVSVFFVISGYVLAAKPLGLIQNGHHARMAESVGSALFRRWLRLYIPVAVTTFVFMSFLHAFDVWVDNIDRSSSWREDVWVWYCELKNFSFIFTSGSSPFFSWNRHLWSIPVEMKGSIIVYTALLAFSRCTVNARLWCEAGLAFYFMYIADGWYGAMFVTGMLLCDLDLLARKDELPAIFKKLEPAKTFIFYHLFVASMYLGGVPSYTGDVNNLGQNRGWYYLSLLKPQAVFDYKWFYLFWAAALLVASVPRIRWLRAFFETRFCQYLGRISFALYLVHGPVLGVLGDRIYTAVGWWKDSEKEHLAHLVDRFLLSKVGPLGLEPAFLIPHLVLLPLTLWLAEVVTLFVDEPSVRFAQWLYGKTLSAPPATMKA</sequence>
<organism evidence="3 4">
    <name type="scientific">Colletotrichum musicola</name>
    <dbReference type="NCBI Taxonomy" id="2175873"/>
    <lineage>
        <taxon>Eukaryota</taxon>
        <taxon>Fungi</taxon>
        <taxon>Dikarya</taxon>
        <taxon>Ascomycota</taxon>
        <taxon>Pezizomycotina</taxon>
        <taxon>Sordariomycetes</taxon>
        <taxon>Hypocreomycetidae</taxon>
        <taxon>Glomerellales</taxon>
        <taxon>Glomerellaceae</taxon>
        <taxon>Colletotrichum</taxon>
        <taxon>Colletotrichum orchidearum species complex</taxon>
    </lineage>
</organism>
<dbReference type="InterPro" id="IPR050879">
    <property type="entry name" value="Acyltransferase_3"/>
</dbReference>
<dbReference type="PANTHER" id="PTHR23028:SF125">
    <property type="entry name" value="ACYLTRANSFERASE"/>
    <property type="match status" value="1"/>
</dbReference>
<keyword evidence="3" id="KW-0808">Transferase</keyword>
<feature type="transmembrane region" description="Helical" evidence="1">
    <location>
        <begin position="554"/>
        <end position="576"/>
    </location>
</feature>
<dbReference type="GO" id="GO:0016747">
    <property type="term" value="F:acyltransferase activity, transferring groups other than amino-acyl groups"/>
    <property type="evidence" value="ECO:0007669"/>
    <property type="project" value="InterPro"/>
</dbReference>
<feature type="transmembrane region" description="Helical" evidence="1">
    <location>
        <begin position="308"/>
        <end position="325"/>
    </location>
</feature>
<feature type="domain" description="Acyltransferase 3" evidence="2">
    <location>
        <begin position="169"/>
        <end position="521"/>
    </location>
</feature>
<comment type="caution">
    <text evidence="3">The sequence shown here is derived from an EMBL/GenBank/DDBJ whole genome shotgun (WGS) entry which is preliminary data.</text>
</comment>
<keyword evidence="3" id="KW-0012">Acyltransferase</keyword>
<accession>A0A8H6J6Q9</accession>
<reference evidence="3" key="1">
    <citation type="journal article" date="2020" name="Phytopathology">
        <title>Genome Sequence Resources of Colletotrichum truncatum, C. plurivorum, C. musicola, and C. sojae: Four Species Pathogenic to Soybean (Glycine max).</title>
        <authorList>
            <person name="Rogerio F."/>
            <person name="Boufleur T.R."/>
            <person name="Ciampi-Guillardi M."/>
            <person name="Sukno S.A."/>
            <person name="Thon M.R."/>
            <person name="Massola Junior N.S."/>
            <person name="Baroncelli R."/>
        </authorList>
    </citation>
    <scope>NUCLEOTIDE SEQUENCE</scope>
    <source>
        <strain evidence="3">LFN0074</strain>
    </source>
</reference>
<dbReference type="PANTHER" id="PTHR23028">
    <property type="entry name" value="ACETYLTRANSFERASE"/>
    <property type="match status" value="1"/>
</dbReference>